<feature type="domain" description="T-SNARE coiled-coil homology" evidence="7">
    <location>
        <begin position="96"/>
        <end position="158"/>
    </location>
</feature>
<protein>
    <recommendedName>
        <fullName evidence="10">Methyl-accepting transducer domain-containing protein</fullName>
    </recommendedName>
</protein>
<gene>
    <name evidence="8" type="ORF">HB662_00085</name>
</gene>
<reference evidence="8 9" key="1">
    <citation type="submission" date="2020-03" db="EMBL/GenBank/DDBJ databases">
        <title>Roseomonas selenitidurans sp. nov. isolated from soil.</title>
        <authorList>
            <person name="Liu H."/>
        </authorList>
    </citation>
    <scope>NUCLEOTIDE SEQUENCE [LARGE SCALE GENOMIC DNA]</scope>
    <source>
        <strain evidence="8 9">JCM 15073</strain>
    </source>
</reference>
<organism evidence="8 9">
    <name type="scientific">Falsiroseomonas frigidaquae</name>
    <dbReference type="NCBI Taxonomy" id="487318"/>
    <lineage>
        <taxon>Bacteria</taxon>
        <taxon>Pseudomonadati</taxon>
        <taxon>Pseudomonadota</taxon>
        <taxon>Alphaproteobacteria</taxon>
        <taxon>Acetobacterales</taxon>
        <taxon>Roseomonadaceae</taxon>
        <taxon>Falsiroseomonas</taxon>
    </lineage>
</organism>
<proteinExistence type="inferred from homology"/>
<comment type="subcellular location">
    <subcellularLocation>
        <location evidence="1">Cell inner membrane</location>
        <topology evidence="1">Multi-pass membrane protein</topology>
    </subcellularLocation>
</comment>
<keyword evidence="2" id="KW-0997">Cell inner membrane</keyword>
<dbReference type="SUPFAM" id="SSF58104">
    <property type="entry name" value="Methyl-accepting chemotaxis protein (MCP) signaling domain"/>
    <property type="match status" value="1"/>
</dbReference>
<evidence type="ECO:0000256" key="2">
    <source>
        <dbReference type="ARBA" id="ARBA00022519"/>
    </source>
</evidence>
<name>A0ABX1ERM6_9PROT</name>
<keyword evidence="2" id="KW-1003">Cell membrane</keyword>
<evidence type="ECO:0000256" key="4">
    <source>
        <dbReference type="ARBA" id="ARBA00029447"/>
    </source>
</evidence>
<keyword evidence="3 5" id="KW-0807">Transducer</keyword>
<sequence length="200" mass="20133">MTLATNVAVQANSSAKAAESRIHSLRDSAERIGRVVVLIEAIASQTNLLALNATIEAARAGDAGKSFAVVANEVKVLATQTARATREIADQISAIQSTTREVVSAVAEIGTVIGEMDGISGAIAISVEQQRSATLGIADHVGRVASNARQVADDIGSVSDAAVQSGSAASGMLGIASDLAGQAAQLDQAVSELLAQSQAA</sequence>
<dbReference type="EMBL" id="JAAVTX010000001">
    <property type="protein sequence ID" value="NKE43155.1"/>
    <property type="molecule type" value="Genomic_DNA"/>
</dbReference>
<dbReference type="PRINTS" id="PR00260">
    <property type="entry name" value="CHEMTRNSDUCR"/>
</dbReference>
<evidence type="ECO:0000313" key="8">
    <source>
        <dbReference type="EMBL" id="NKE43155.1"/>
    </source>
</evidence>
<dbReference type="Proteomes" id="UP000765160">
    <property type="component" value="Unassembled WGS sequence"/>
</dbReference>
<dbReference type="SMART" id="SM00283">
    <property type="entry name" value="MA"/>
    <property type="match status" value="1"/>
</dbReference>
<evidence type="ECO:0000256" key="3">
    <source>
        <dbReference type="ARBA" id="ARBA00023224"/>
    </source>
</evidence>
<dbReference type="InterPro" id="IPR004089">
    <property type="entry name" value="MCPsignal_dom"/>
</dbReference>
<evidence type="ECO:0008006" key="10">
    <source>
        <dbReference type="Google" id="ProtNLM"/>
    </source>
</evidence>
<evidence type="ECO:0000256" key="1">
    <source>
        <dbReference type="ARBA" id="ARBA00004429"/>
    </source>
</evidence>
<dbReference type="PANTHER" id="PTHR32089">
    <property type="entry name" value="METHYL-ACCEPTING CHEMOTAXIS PROTEIN MCPB"/>
    <property type="match status" value="1"/>
</dbReference>
<evidence type="ECO:0000313" key="9">
    <source>
        <dbReference type="Proteomes" id="UP000765160"/>
    </source>
</evidence>
<dbReference type="PROSITE" id="PS50111">
    <property type="entry name" value="CHEMOTAXIS_TRANSDUC_2"/>
    <property type="match status" value="1"/>
</dbReference>
<dbReference type="RefSeq" id="WP_168045951.1">
    <property type="nucleotide sequence ID" value="NZ_JAATJR010000001.1"/>
</dbReference>
<dbReference type="InterPro" id="IPR000727">
    <property type="entry name" value="T_SNARE_dom"/>
</dbReference>
<comment type="similarity">
    <text evidence="4">Belongs to the methyl-accepting chemotaxis (MCP) protein family.</text>
</comment>
<dbReference type="PROSITE" id="PS50192">
    <property type="entry name" value="T_SNARE"/>
    <property type="match status" value="1"/>
</dbReference>
<dbReference type="InterPro" id="IPR004090">
    <property type="entry name" value="Chemotax_Me-accpt_rcpt"/>
</dbReference>
<dbReference type="Pfam" id="PF00015">
    <property type="entry name" value="MCPsignal"/>
    <property type="match status" value="1"/>
</dbReference>
<comment type="caution">
    <text evidence="8">The sequence shown here is derived from an EMBL/GenBank/DDBJ whole genome shotgun (WGS) entry which is preliminary data.</text>
</comment>
<evidence type="ECO:0000256" key="5">
    <source>
        <dbReference type="PROSITE-ProRule" id="PRU00284"/>
    </source>
</evidence>
<keyword evidence="9" id="KW-1185">Reference proteome</keyword>
<dbReference type="Gene3D" id="1.10.287.950">
    <property type="entry name" value="Methyl-accepting chemotaxis protein"/>
    <property type="match status" value="1"/>
</dbReference>
<keyword evidence="2" id="KW-0472">Membrane</keyword>
<dbReference type="PANTHER" id="PTHR32089:SF112">
    <property type="entry name" value="LYSOZYME-LIKE PROTEIN-RELATED"/>
    <property type="match status" value="1"/>
</dbReference>
<feature type="domain" description="Methyl-accepting transducer" evidence="6">
    <location>
        <begin position="1"/>
        <end position="180"/>
    </location>
</feature>
<accession>A0ABX1ERM6</accession>
<evidence type="ECO:0000259" key="6">
    <source>
        <dbReference type="PROSITE" id="PS50111"/>
    </source>
</evidence>
<evidence type="ECO:0000259" key="7">
    <source>
        <dbReference type="PROSITE" id="PS50192"/>
    </source>
</evidence>